<reference evidence="3" key="4">
    <citation type="journal article" date="2008" name="Nucleic Acids Res.">
        <title>The rice annotation project database (RAP-DB): 2008 update.</title>
        <authorList>
            <consortium name="The rice annotation project (RAP)"/>
        </authorList>
    </citation>
    <scope>GENOME REANNOTATION</scope>
    <source>
        <strain evidence="3">cv. Nipponbare</strain>
    </source>
</reference>
<reference evidence="2" key="2">
    <citation type="submission" date="2001-07" db="EMBL/GenBank/DDBJ databases">
        <title>Oryza sativa nipponbare(GA3) genomic DNA, chromosome 7, BAC clone:OJ1118_G09.</title>
        <authorList>
            <person name="Sasaki T."/>
            <person name="Matsumoto T."/>
            <person name="Yamamoto K."/>
        </authorList>
    </citation>
    <scope>NUCLEOTIDE SEQUENCE</scope>
</reference>
<reference evidence="3" key="3">
    <citation type="journal article" date="2005" name="Nature">
        <title>The map-based sequence of the rice genome.</title>
        <authorList>
            <consortium name="International rice genome sequencing project (IRGSP)"/>
            <person name="Matsumoto T."/>
            <person name="Wu J."/>
            <person name="Kanamori H."/>
            <person name="Katayose Y."/>
            <person name="Fujisawa M."/>
            <person name="Namiki N."/>
            <person name="Mizuno H."/>
            <person name="Yamamoto K."/>
            <person name="Antonio B.A."/>
            <person name="Baba T."/>
            <person name="Sakata K."/>
            <person name="Nagamura Y."/>
            <person name="Aoki H."/>
            <person name="Arikawa K."/>
            <person name="Arita K."/>
            <person name="Bito T."/>
            <person name="Chiden Y."/>
            <person name="Fujitsuka N."/>
            <person name="Fukunaka R."/>
            <person name="Hamada M."/>
            <person name="Harada C."/>
            <person name="Hayashi A."/>
            <person name="Hijishita S."/>
            <person name="Honda M."/>
            <person name="Hosokawa S."/>
            <person name="Ichikawa Y."/>
            <person name="Idonuma A."/>
            <person name="Iijima M."/>
            <person name="Ikeda M."/>
            <person name="Ikeno M."/>
            <person name="Ito K."/>
            <person name="Ito S."/>
            <person name="Ito T."/>
            <person name="Ito Y."/>
            <person name="Ito Y."/>
            <person name="Iwabuchi A."/>
            <person name="Kamiya K."/>
            <person name="Karasawa W."/>
            <person name="Kurita K."/>
            <person name="Katagiri S."/>
            <person name="Kikuta A."/>
            <person name="Kobayashi H."/>
            <person name="Kobayashi N."/>
            <person name="Machita K."/>
            <person name="Maehara T."/>
            <person name="Masukawa M."/>
            <person name="Mizubayashi T."/>
            <person name="Mukai Y."/>
            <person name="Nagasaki H."/>
            <person name="Nagata Y."/>
            <person name="Naito S."/>
            <person name="Nakashima M."/>
            <person name="Nakama Y."/>
            <person name="Nakamichi Y."/>
            <person name="Nakamura M."/>
            <person name="Meguro A."/>
            <person name="Negishi M."/>
            <person name="Ohta I."/>
            <person name="Ohta T."/>
            <person name="Okamoto M."/>
            <person name="Ono N."/>
            <person name="Saji S."/>
            <person name="Sakaguchi M."/>
            <person name="Sakai K."/>
            <person name="Shibata M."/>
            <person name="Shimokawa T."/>
            <person name="Song J."/>
            <person name="Takazaki Y."/>
            <person name="Terasawa K."/>
            <person name="Tsugane M."/>
            <person name="Tsuji K."/>
            <person name="Ueda S."/>
            <person name="Waki K."/>
            <person name="Yamagata H."/>
            <person name="Yamamoto M."/>
            <person name="Yamamoto S."/>
            <person name="Yamane H."/>
            <person name="Yoshiki S."/>
            <person name="Yoshihara R."/>
            <person name="Yukawa K."/>
            <person name="Zhong H."/>
            <person name="Yano M."/>
            <person name="Yuan Q."/>
            <person name="Ouyang S."/>
            <person name="Liu J."/>
            <person name="Jones K.M."/>
            <person name="Gansberger K."/>
            <person name="Moffat K."/>
            <person name="Hill J."/>
            <person name="Bera J."/>
            <person name="Fadrosh D."/>
            <person name="Jin S."/>
            <person name="Johri S."/>
            <person name="Kim M."/>
            <person name="Overton L."/>
            <person name="Reardon M."/>
            <person name="Tsitrin T."/>
            <person name="Vuong H."/>
            <person name="Weaver B."/>
            <person name="Ciecko A."/>
            <person name="Tallon L."/>
            <person name="Jackson J."/>
            <person name="Pai G."/>
            <person name="Aken S.V."/>
            <person name="Utterback T."/>
            <person name="Reidmuller S."/>
            <person name="Feldblyum T."/>
            <person name="Hsiao J."/>
            <person name="Zismann V."/>
            <person name="Iobst S."/>
            <person name="de Vazeille A.R."/>
            <person name="Buell C.R."/>
            <person name="Ying K."/>
            <person name="Li Y."/>
            <person name="Lu T."/>
            <person name="Huang Y."/>
            <person name="Zhao Q."/>
            <person name="Feng Q."/>
            <person name="Zhang L."/>
            <person name="Zhu J."/>
            <person name="Weng Q."/>
            <person name="Mu J."/>
            <person name="Lu Y."/>
            <person name="Fan D."/>
            <person name="Liu Y."/>
            <person name="Guan J."/>
            <person name="Zhang Y."/>
            <person name="Yu S."/>
            <person name="Liu X."/>
            <person name="Zhang Y."/>
            <person name="Hong G."/>
            <person name="Han B."/>
            <person name="Choisne N."/>
            <person name="Demange N."/>
            <person name="Orjeda G."/>
            <person name="Samain S."/>
            <person name="Cattolico L."/>
            <person name="Pelletier E."/>
            <person name="Couloux A."/>
            <person name="Segurens B."/>
            <person name="Wincker P."/>
            <person name="D'Hont A."/>
            <person name="Scarpelli C."/>
            <person name="Weissenbach J."/>
            <person name="Salanoubat M."/>
            <person name="Quetier F."/>
            <person name="Yu Y."/>
            <person name="Kim H.R."/>
            <person name="Rambo T."/>
            <person name="Currie J."/>
            <person name="Collura K."/>
            <person name="Luo M."/>
            <person name="Yang T."/>
            <person name="Ammiraju J.S.S."/>
            <person name="Engler F."/>
            <person name="Soderlund C."/>
            <person name="Wing R.A."/>
            <person name="Palmer L.E."/>
            <person name="de la Bastide M."/>
            <person name="Spiegel L."/>
            <person name="Nascimento L."/>
            <person name="Zutavern T."/>
            <person name="O'Shaughnessy A."/>
            <person name="Dike S."/>
            <person name="Dedhia N."/>
            <person name="Preston R."/>
            <person name="Balija V."/>
            <person name="McCombie W.R."/>
            <person name="Chow T."/>
            <person name="Chen H."/>
            <person name="Chung M."/>
            <person name="Chen C."/>
            <person name="Shaw J."/>
            <person name="Wu H."/>
            <person name="Hsiao K."/>
            <person name="Chao Y."/>
            <person name="Chu M."/>
            <person name="Cheng C."/>
            <person name="Hour A."/>
            <person name="Lee P."/>
            <person name="Lin S."/>
            <person name="Lin Y."/>
            <person name="Liou J."/>
            <person name="Liu S."/>
            <person name="Hsing Y."/>
            <person name="Raghuvanshi S."/>
            <person name="Mohanty A."/>
            <person name="Bharti A.K."/>
            <person name="Gaur A."/>
            <person name="Gupta V."/>
            <person name="Kumar D."/>
            <person name="Ravi V."/>
            <person name="Vij S."/>
            <person name="Kapur A."/>
            <person name="Khurana P."/>
            <person name="Khurana P."/>
            <person name="Khurana J.P."/>
            <person name="Tyagi A.K."/>
            <person name="Gaikwad K."/>
            <person name="Singh A."/>
            <person name="Dalal V."/>
            <person name="Srivastava S."/>
            <person name="Dixit A."/>
            <person name="Pal A.K."/>
            <person name="Ghazi I.A."/>
            <person name="Yadav M."/>
            <person name="Pandit A."/>
            <person name="Bhargava A."/>
            <person name="Sureshbabu K."/>
            <person name="Batra K."/>
            <person name="Sharma T.R."/>
            <person name="Mohapatra T."/>
            <person name="Singh N.K."/>
            <person name="Messing J."/>
            <person name="Nelson A.B."/>
            <person name="Fuks G."/>
            <person name="Kavchok S."/>
            <person name="Keizer G."/>
            <person name="Linton E."/>
            <person name="Llaca V."/>
            <person name="Song R."/>
            <person name="Tanyolac B."/>
            <person name="Young S."/>
            <person name="Ho-Il K."/>
            <person name="Hahn J.H."/>
            <person name="Sangsakoo G."/>
            <person name="Vanavichit A."/>
            <person name="de Mattos Luiz.A.T."/>
            <person name="Zimmer P.D."/>
            <person name="Malone G."/>
            <person name="Dellagostin O."/>
            <person name="de Oliveira A.C."/>
            <person name="Bevan M."/>
            <person name="Bancroft I."/>
            <person name="Minx P."/>
            <person name="Cordum H."/>
            <person name="Wilson R."/>
            <person name="Cheng Z."/>
            <person name="Jin W."/>
            <person name="Jiang J."/>
            <person name="Leong S.A."/>
            <person name="Iwama H."/>
            <person name="Gojobori T."/>
            <person name="Itoh T."/>
            <person name="Niimura Y."/>
            <person name="Fujii Y."/>
            <person name="Habara T."/>
            <person name="Sakai H."/>
            <person name="Sato Y."/>
            <person name="Wilson G."/>
            <person name="Kumar K."/>
            <person name="McCouch S."/>
            <person name="Juretic N."/>
            <person name="Hoen D."/>
            <person name="Wright S."/>
            <person name="Bruskiewich R."/>
            <person name="Bureau T."/>
            <person name="Miyao A."/>
            <person name="Hirochika H."/>
            <person name="Nishikawa T."/>
            <person name="Kadowaki K."/>
            <person name="Sugiura M."/>
            <person name="Burr B."/>
            <person name="Sasaki T."/>
        </authorList>
    </citation>
    <scope>NUCLEOTIDE SEQUENCE [LARGE SCALE GENOMIC DNA]</scope>
    <source>
        <strain evidence="3">cv. Nipponbare</strain>
    </source>
</reference>
<dbReference type="Proteomes" id="UP000000763">
    <property type="component" value="Chromosome 7"/>
</dbReference>
<sequence>MKNPLEWWYAGNKANADDKKLTGSEAEATAALHSIEKVVQLGMTRIILETDATELQLHVNQVPELVFHQLDSGDLPRAPG</sequence>
<dbReference type="EMBL" id="AP003874">
    <property type="protein sequence ID" value="BAD30409.1"/>
    <property type="molecule type" value="Genomic_DNA"/>
</dbReference>
<gene>
    <name evidence="1" type="primary">OJ1123_C12.128</name>
    <name evidence="2" type="synonym">OJ1118_G09.106</name>
</gene>
<dbReference type="EMBL" id="AP003746">
    <property type="protein sequence ID" value="BAC15856.1"/>
    <property type="molecule type" value="Genomic_DNA"/>
</dbReference>
<accession>Q8GRP3</accession>
<proteinExistence type="predicted"/>
<evidence type="ECO:0000313" key="3">
    <source>
        <dbReference type="Proteomes" id="UP000000763"/>
    </source>
</evidence>
<reference evidence="1" key="1">
    <citation type="submission" date="2001-06" db="EMBL/GenBank/DDBJ databases">
        <title>Oryza sativa nipponbare(GA3) genomic DNA, chromosome 7, BAC clone:OJ1123_C12.</title>
        <authorList>
            <person name="Sasaki T."/>
            <person name="Matsumoto T."/>
            <person name="Yamamoto K."/>
        </authorList>
    </citation>
    <scope>NUCLEOTIDE SEQUENCE</scope>
</reference>
<dbReference type="AlphaFoldDB" id="Q8GRP3"/>
<name>Q8GRP3_ORYSJ</name>
<organism evidence="1 3">
    <name type="scientific">Oryza sativa subsp. japonica</name>
    <name type="common">Rice</name>
    <dbReference type="NCBI Taxonomy" id="39947"/>
    <lineage>
        <taxon>Eukaryota</taxon>
        <taxon>Viridiplantae</taxon>
        <taxon>Streptophyta</taxon>
        <taxon>Embryophyta</taxon>
        <taxon>Tracheophyta</taxon>
        <taxon>Spermatophyta</taxon>
        <taxon>Magnoliopsida</taxon>
        <taxon>Liliopsida</taxon>
        <taxon>Poales</taxon>
        <taxon>Poaceae</taxon>
        <taxon>BOP clade</taxon>
        <taxon>Oryzoideae</taxon>
        <taxon>Oryzeae</taxon>
        <taxon>Oryzinae</taxon>
        <taxon>Oryza</taxon>
        <taxon>Oryza sativa</taxon>
    </lineage>
</organism>
<evidence type="ECO:0000313" key="2">
    <source>
        <dbReference type="EMBL" id="BAD30409.1"/>
    </source>
</evidence>
<evidence type="ECO:0000313" key="1">
    <source>
        <dbReference type="EMBL" id="BAC15856.1"/>
    </source>
</evidence>
<protein>
    <submittedName>
        <fullName evidence="1">Uncharacterized protein</fullName>
    </submittedName>
</protein>